<keyword evidence="3" id="KW-1185">Reference proteome</keyword>
<dbReference type="STRING" id="1123071.SAMN02745181_3759"/>
<organism evidence="2 3">
    <name type="scientific">Rubritalea squalenifaciens DSM 18772</name>
    <dbReference type="NCBI Taxonomy" id="1123071"/>
    <lineage>
        <taxon>Bacteria</taxon>
        <taxon>Pseudomonadati</taxon>
        <taxon>Verrucomicrobiota</taxon>
        <taxon>Verrucomicrobiia</taxon>
        <taxon>Verrucomicrobiales</taxon>
        <taxon>Rubritaleaceae</taxon>
        <taxon>Rubritalea</taxon>
    </lineage>
</organism>
<dbReference type="AlphaFoldDB" id="A0A1M6S9G3"/>
<evidence type="ECO:0000313" key="2">
    <source>
        <dbReference type="EMBL" id="SHK41345.1"/>
    </source>
</evidence>
<protein>
    <submittedName>
        <fullName evidence="2">Uncharacterized protein</fullName>
    </submittedName>
</protein>
<dbReference type="EMBL" id="FQYR01000009">
    <property type="protein sequence ID" value="SHK41345.1"/>
    <property type="molecule type" value="Genomic_DNA"/>
</dbReference>
<proteinExistence type="predicted"/>
<keyword evidence="1" id="KW-0472">Membrane</keyword>
<dbReference type="Proteomes" id="UP000184510">
    <property type="component" value="Unassembled WGS sequence"/>
</dbReference>
<dbReference type="InParanoid" id="A0A1M6S9G3"/>
<evidence type="ECO:0000256" key="1">
    <source>
        <dbReference type="SAM" id="Phobius"/>
    </source>
</evidence>
<sequence length="121" mass="13722">MDFERIWMYLSCSKDDPGMKRVLTFTFMFMLSLLLMAGVWGYCVNGVVYHCTDGLWLDFFSPGQWVHEPVERVIAVDRAAGMGEADSMLYGWSVGRLWLLWGGMVAMCLSLSGIVTCCRDL</sequence>
<name>A0A1M6S9G3_9BACT</name>
<accession>A0A1M6S9G3</accession>
<keyword evidence="1" id="KW-0812">Transmembrane</keyword>
<feature type="transmembrane region" description="Helical" evidence="1">
    <location>
        <begin position="21"/>
        <end position="42"/>
    </location>
</feature>
<evidence type="ECO:0000313" key="3">
    <source>
        <dbReference type="Proteomes" id="UP000184510"/>
    </source>
</evidence>
<reference evidence="2 3" key="1">
    <citation type="submission" date="2016-11" db="EMBL/GenBank/DDBJ databases">
        <authorList>
            <person name="Jaros S."/>
            <person name="Januszkiewicz K."/>
            <person name="Wedrychowicz H."/>
        </authorList>
    </citation>
    <scope>NUCLEOTIDE SEQUENCE [LARGE SCALE GENOMIC DNA]</scope>
    <source>
        <strain evidence="2 3">DSM 18772</strain>
    </source>
</reference>
<feature type="transmembrane region" description="Helical" evidence="1">
    <location>
        <begin position="98"/>
        <end position="118"/>
    </location>
</feature>
<gene>
    <name evidence="2" type="ORF">SAMN02745181_3759</name>
</gene>
<keyword evidence="1" id="KW-1133">Transmembrane helix</keyword>